<dbReference type="AlphaFoldDB" id="A0A7V8FFL2"/>
<dbReference type="Proteomes" id="UP000487117">
    <property type="component" value="Unassembled WGS sequence"/>
</dbReference>
<comment type="caution">
    <text evidence="1">The sequence shown here is derived from an EMBL/GenBank/DDBJ whole genome shotgun (WGS) entry which is preliminary data.</text>
</comment>
<sequence length="43" mass="4496">MLDKIDPKALAQNVAALTVFAYLAAEADDSFGSEAKATTPPNE</sequence>
<proteinExistence type="predicted"/>
<evidence type="ECO:0000313" key="2">
    <source>
        <dbReference type="Proteomes" id="UP000487117"/>
    </source>
</evidence>
<reference evidence="2" key="1">
    <citation type="journal article" date="2020" name="MBio">
        <title>Horizontal gene transfer to a defensive symbiont with a reduced genome amongst a multipartite beetle microbiome.</title>
        <authorList>
            <person name="Waterworth S.C."/>
            <person name="Florez L.V."/>
            <person name="Rees E.R."/>
            <person name="Hertweck C."/>
            <person name="Kaltenpoth M."/>
            <person name="Kwan J.C."/>
        </authorList>
    </citation>
    <scope>NUCLEOTIDE SEQUENCE [LARGE SCALE GENOMIC DNA]</scope>
</reference>
<evidence type="ECO:0000313" key="1">
    <source>
        <dbReference type="EMBL" id="KAF1014564.1"/>
    </source>
</evidence>
<protein>
    <submittedName>
        <fullName evidence="1">Uncharacterized protein</fullName>
    </submittedName>
</protein>
<dbReference type="EMBL" id="WNDS01000003">
    <property type="protein sequence ID" value="KAF1014564.1"/>
    <property type="molecule type" value="Genomic_DNA"/>
</dbReference>
<name>A0A7V8FFL2_STEMA</name>
<gene>
    <name evidence="1" type="ORF">GAK31_02051</name>
</gene>
<accession>A0A7V8FFL2</accession>
<organism evidence="1 2">
    <name type="scientific">Stenotrophomonas maltophilia</name>
    <name type="common">Pseudomonas maltophilia</name>
    <name type="synonym">Xanthomonas maltophilia</name>
    <dbReference type="NCBI Taxonomy" id="40324"/>
    <lineage>
        <taxon>Bacteria</taxon>
        <taxon>Pseudomonadati</taxon>
        <taxon>Pseudomonadota</taxon>
        <taxon>Gammaproteobacteria</taxon>
        <taxon>Lysobacterales</taxon>
        <taxon>Lysobacteraceae</taxon>
        <taxon>Stenotrophomonas</taxon>
        <taxon>Stenotrophomonas maltophilia group</taxon>
    </lineage>
</organism>